<accession>D8M2J6</accession>
<evidence type="ECO:0000256" key="1">
    <source>
        <dbReference type="SAM" id="Phobius"/>
    </source>
</evidence>
<keyword evidence="1" id="KW-0812">Transmembrane</keyword>
<name>D8M2J6_BLAHO</name>
<evidence type="ECO:0000313" key="3">
    <source>
        <dbReference type="Proteomes" id="UP000008312"/>
    </source>
</evidence>
<dbReference type="AlphaFoldDB" id="D8M2J6"/>
<proteinExistence type="predicted"/>
<sequence length="71" mass="8058">MEPKIVGEMADEEVEAMREMLFECALNPAMCTPETQEQRKKRIMRTVVGVGLLGAVAASAVILFRDRFKWK</sequence>
<keyword evidence="1" id="KW-1133">Transmembrane helix</keyword>
<dbReference type="RefSeq" id="XP_012896333.1">
    <property type="nucleotide sequence ID" value="XM_013040879.1"/>
</dbReference>
<keyword evidence="3" id="KW-1185">Reference proteome</keyword>
<keyword evidence="1" id="KW-0472">Membrane</keyword>
<feature type="transmembrane region" description="Helical" evidence="1">
    <location>
        <begin position="46"/>
        <end position="64"/>
    </location>
</feature>
<organism evidence="2">
    <name type="scientific">Blastocystis hominis</name>
    <dbReference type="NCBI Taxonomy" id="12968"/>
    <lineage>
        <taxon>Eukaryota</taxon>
        <taxon>Sar</taxon>
        <taxon>Stramenopiles</taxon>
        <taxon>Bigyra</taxon>
        <taxon>Opalozoa</taxon>
        <taxon>Opalinata</taxon>
        <taxon>Blastocystidae</taxon>
        <taxon>Blastocystis</taxon>
    </lineage>
</organism>
<dbReference type="GeneID" id="24919514"/>
<dbReference type="EMBL" id="FN668649">
    <property type="protein sequence ID" value="CBK22285.2"/>
    <property type="molecule type" value="Genomic_DNA"/>
</dbReference>
<dbReference type="Proteomes" id="UP000008312">
    <property type="component" value="Unassembled WGS sequence"/>
</dbReference>
<gene>
    <name evidence="2" type="ORF">GSBLH_T00002337001</name>
</gene>
<reference evidence="2" key="1">
    <citation type="submission" date="2010-02" db="EMBL/GenBank/DDBJ databases">
        <title>Sequencing and annotation of the Blastocystis hominis genome.</title>
        <authorList>
            <person name="Wincker P."/>
        </authorList>
    </citation>
    <scope>NUCLEOTIDE SEQUENCE</scope>
    <source>
        <strain evidence="2">Singapore isolate B</strain>
    </source>
</reference>
<dbReference type="InParanoid" id="D8M2J6"/>
<evidence type="ECO:0008006" key="4">
    <source>
        <dbReference type="Google" id="ProtNLM"/>
    </source>
</evidence>
<evidence type="ECO:0000313" key="2">
    <source>
        <dbReference type="EMBL" id="CBK22285.2"/>
    </source>
</evidence>
<protein>
    <recommendedName>
        <fullName evidence="4">Transmembrane protein</fullName>
    </recommendedName>
</protein>